<comment type="caution">
    <text evidence="6">Lacks conserved residue(s) required for the propagation of feature annotation.</text>
</comment>
<feature type="binding site" evidence="6">
    <location>
        <begin position="129"/>
        <end position="130"/>
    </location>
    <ligand>
        <name>S-adenosyl-L-methionine</name>
        <dbReference type="ChEBI" id="CHEBI:59789"/>
    </ligand>
</feature>
<sequence>MITTEYIQQALSAEGFAFDEAKVKAWTHYLNGIRLWNKAYNLTSITEPDEMVVKHLFDSLVLVPHLEAIKHDRLIDVGTGAGLPGFLLAIAMPESHFTLLDTNSKRTRFMTQMKMELGIQNVEIIHSRVQDYHPTELFDVILSRAFASAEDMVHWSEHLLAGQGVFAAMKGHITPSEWQFANGEYQTNVVELKVPRLSDARHLVFLSRA</sequence>
<dbReference type="HAMAP" id="MF_00074">
    <property type="entry name" value="16SrRNA_methyltr_G"/>
    <property type="match status" value="1"/>
</dbReference>
<dbReference type="AlphaFoldDB" id="A0AB35BXZ1"/>
<comment type="catalytic activity">
    <reaction evidence="6">
        <text>guanosine(527) in 16S rRNA + S-adenosyl-L-methionine = N(7)-methylguanosine(527) in 16S rRNA + S-adenosyl-L-homocysteine</text>
        <dbReference type="Rhea" id="RHEA:42732"/>
        <dbReference type="Rhea" id="RHEA-COMP:10209"/>
        <dbReference type="Rhea" id="RHEA-COMP:10210"/>
        <dbReference type="ChEBI" id="CHEBI:57856"/>
        <dbReference type="ChEBI" id="CHEBI:59789"/>
        <dbReference type="ChEBI" id="CHEBI:74269"/>
        <dbReference type="ChEBI" id="CHEBI:74480"/>
        <dbReference type="EC" id="2.1.1.170"/>
    </reaction>
</comment>
<dbReference type="EMBL" id="JAGIBU010000004">
    <property type="protein sequence ID" value="MBS7824848.1"/>
    <property type="molecule type" value="Genomic_DNA"/>
</dbReference>
<reference evidence="7" key="1">
    <citation type="submission" date="2021-03" db="EMBL/GenBank/DDBJ databases">
        <title>Identification and antibiotic profiling of Wohlfahrtiimonas chitiniclastica, an underestimated human pathogen.</title>
        <authorList>
            <person name="Kopf A."/>
            <person name="Bunk B."/>
            <person name="Coldewey S."/>
            <person name="Gunzer F."/>
            <person name="Riedel T."/>
            <person name="Schroettner P."/>
        </authorList>
    </citation>
    <scope>NUCLEOTIDE SEQUENCE</scope>
    <source>
        <strain evidence="7">DSM 100917</strain>
    </source>
</reference>
<comment type="similarity">
    <text evidence="6">Belongs to the methyltransferase superfamily. RNA methyltransferase RsmG family.</text>
</comment>
<dbReference type="PANTHER" id="PTHR31760">
    <property type="entry name" value="S-ADENOSYL-L-METHIONINE-DEPENDENT METHYLTRANSFERASES SUPERFAMILY PROTEIN"/>
    <property type="match status" value="1"/>
</dbReference>
<dbReference type="GO" id="GO:0005829">
    <property type="term" value="C:cytosol"/>
    <property type="evidence" value="ECO:0007669"/>
    <property type="project" value="TreeGrafter"/>
</dbReference>
<dbReference type="RefSeq" id="WP_018122386.1">
    <property type="nucleotide sequence ID" value="NZ_CP115969.1"/>
</dbReference>
<dbReference type="Gene3D" id="3.40.50.150">
    <property type="entry name" value="Vaccinia Virus protein VP39"/>
    <property type="match status" value="1"/>
</dbReference>
<keyword evidence="1 6" id="KW-0963">Cytoplasm</keyword>
<gene>
    <name evidence="6 7" type="primary">rsmG</name>
    <name evidence="7" type="ORF">J7561_06470</name>
</gene>
<feature type="binding site" evidence="6">
    <location>
        <position position="78"/>
    </location>
    <ligand>
        <name>S-adenosyl-L-methionine</name>
        <dbReference type="ChEBI" id="CHEBI:59789"/>
    </ligand>
</feature>
<comment type="subcellular location">
    <subcellularLocation>
        <location evidence="6">Cytoplasm</location>
    </subcellularLocation>
</comment>
<comment type="function">
    <text evidence="6">Specifically methylates the N7 position of guanine in position 527 of 16S rRNA.</text>
</comment>
<name>A0AB35BXZ1_9GAMM</name>
<dbReference type="GO" id="GO:0070043">
    <property type="term" value="F:rRNA (guanine-N7-)-methyltransferase activity"/>
    <property type="evidence" value="ECO:0007669"/>
    <property type="project" value="UniProtKB-UniRule"/>
</dbReference>
<evidence type="ECO:0000256" key="6">
    <source>
        <dbReference type="HAMAP-Rule" id="MF_00074"/>
    </source>
</evidence>
<dbReference type="SUPFAM" id="SSF53335">
    <property type="entry name" value="S-adenosyl-L-methionine-dependent methyltransferases"/>
    <property type="match status" value="1"/>
</dbReference>
<keyword evidence="3 6" id="KW-0489">Methyltransferase</keyword>
<dbReference type="InterPro" id="IPR003682">
    <property type="entry name" value="rRNA_ssu_MeTfrase_G"/>
</dbReference>
<evidence type="ECO:0000313" key="8">
    <source>
        <dbReference type="Proteomes" id="UP000680020"/>
    </source>
</evidence>
<keyword evidence="5 6" id="KW-0949">S-adenosyl-L-methionine</keyword>
<evidence type="ECO:0000313" key="7">
    <source>
        <dbReference type="EMBL" id="MBS7824848.1"/>
    </source>
</evidence>
<evidence type="ECO:0000256" key="4">
    <source>
        <dbReference type="ARBA" id="ARBA00022679"/>
    </source>
</evidence>
<evidence type="ECO:0000256" key="3">
    <source>
        <dbReference type="ARBA" id="ARBA00022603"/>
    </source>
</evidence>
<accession>A0AB35BXZ1</accession>
<protein>
    <recommendedName>
        <fullName evidence="6">Ribosomal RNA small subunit methyltransferase G</fullName>
        <ecNumber evidence="6">2.1.1.170</ecNumber>
    </recommendedName>
    <alternativeName>
        <fullName evidence="6">16S rRNA 7-methylguanosine methyltransferase</fullName>
        <shortName evidence="6">16S rRNA m7G methyltransferase</shortName>
    </alternativeName>
</protein>
<dbReference type="Pfam" id="PF02527">
    <property type="entry name" value="GidB"/>
    <property type="match status" value="1"/>
</dbReference>
<keyword evidence="2 6" id="KW-0698">rRNA processing</keyword>
<dbReference type="CDD" id="cd02440">
    <property type="entry name" value="AdoMet_MTases"/>
    <property type="match status" value="1"/>
</dbReference>
<dbReference type="NCBIfam" id="TIGR00138">
    <property type="entry name" value="rsmG_gidB"/>
    <property type="match status" value="1"/>
</dbReference>
<organism evidence="7 8">
    <name type="scientific">Wohlfahrtiimonas chitiniclastica</name>
    <dbReference type="NCBI Taxonomy" id="400946"/>
    <lineage>
        <taxon>Bacteria</taxon>
        <taxon>Pseudomonadati</taxon>
        <taxon>Pseudomonadota</taxon>
        <taxon>Gammaproteobacteria</taxon>
        <taxon>Cardiobacteriales</taxon>
        <taxon>Ignatzschineriaceae</taxon>
        <taxon>Wohlfahrtiimonas</taxon>
    </lineage>
</organism>
<comment type="caution">
    <text evidence="7">The sequence shown here is derived from an EMBL/GenBank/DDBJ whole genome shotgun (WGS) entry which is preliminary data.</text>
</comment>
<evidence type="ECO:0000256" key="5">
    <source>
        <dbReference type="ARBA" id="ARBA00022691"/>
    </source>
</evidence>
<dbReference type="GeneID" id="58263722"/>
<dbReference type="EC" id="2.1.1.170" evidence="6"/>
<dbReference type="Proteomes" id="UP000680020">
    <property type="component" value="Unassembled WGS sequence"/>
</dbReference>
<dbReference type="PIRSF" id="PIRSF003078">
    <property type="entry name" value="GidB"/>
    <property type="match status" value="1"/>
</dbReference>
<dbReference type="PANTHER" id="PTHR31760:SF0">
    <property type="entry name" value="S-ADENOSYL-L-METHIONINE-DEPENDENT METHYLTRANSFERASES SUPERFAMILY PROTEIN"/>
    <property type="match status" value="1"/>
</dbReference>
<evidence type="ECO:0000256" key="1">
    <source>
        <dbReference type="ARBA" id="ARBA00022490"/>
    </source>
</evidence>
<keyword evidence="4 6" id="KW-0808">Transferase</keyword>
<dbReference type="InterPro" id="IPR029063">
    <property type="entry name" value="SAM-dependent_MTases_sf"/>
</dbReference>
<evidence type="ECO:0000256" key="2">
    <source>
        <dbReference type="ARBA" id="ARBA00022552"/>
    </source>
</evidence>
<proteinExistence type="inferred from homology"/>
<feature type="binding site" evidence="6">
    <location>
        <position position="83"/>
    </location>
    <ligand>
        <name>S-adenosyl-L-methionine</name>
        <dbReference type="ChEBI" id="CHEBI:59789"/>
    </ligand>
</feature>
<feature type="binding site" evidence="6">
    <location>
        <position position="144"/>
    </location>
    <ligand>
        <name>S-adenosyl-L-methionine</name>
        <dbReference type="ChEBI" id="CHEBI:59789"/>
    </ligand>
</feature>